<evidence type="ECO:0000256" key="1">
    <source>
        <dbReference type="ARBA" id="ARBA00022448"/>
    </source>
</evidence>
<accession>A0AAW5C6K1</accession>
<gene>
    <name evidence="5" type="ORF">L0N08_27460</name>
</gene>
<dbReference type="RefSeq" id="WP_118713363.1">
    <property type="nucleotide sequence ID" value="NZ_JAJCID010000065.1"/>
</dbReference>
<dbReference type="SMART" id="SM00382">
    <property type="entry name" value="AAA"/>
    <property type="match status" value="1"/>
</dbReference>
<dbReference type="InterPro" id="IPR003439">
    <property type="entry name" value="ABC_transporter-like_ATP-bd"/>
</dbReference>
<dbReference type="InterPro" id="IPR050166">
    <property type="entry name" value="ABC_transporter_ATP-bind"/>
</dbReference>
<dbReference type="InterPro" id="IPR027417">
    <property type="entry name" value="P-loop_NTPase"/>
</dbReference>
<evidence type="ECO:0000256" key="3">
    <source>
        <dbReference type="ARBA" id="ARBA00022840"/>
    </source>
</evidence>
<name>A0AAW5C6K1_9FIRM</name>
<dbReference type="SUPFAM" id="SSF52540">
    <property type="entry name" value="P-loop containing nucleoside triphosphate hydrolases"/>
    <property type="match status" value="1"/>
</dbReference>
<dbReference type="Pfam" id="PF00005">
    <property type="entry name" value="ABC_tran"/>
    <property type="match status" value="1"/>
</dbReference>
<evidence type="ECO:0000313" key="5">
    <source>
        <dbReference type="EMBL" id="MCG4749157.1"/>
    </source>
</evidence>
<dbReference type="PROSITE" id="PS50893">
    <property type="entry name" value="ABC_TRANSPORTER_2"/>
    <property type="match status" value="1"/>
</dbReference>
<keyword evidence="3 5" id="KW-0067">ATP-binding</keyword>
<protein>
    <submittedName>
        <fullName evidence="5">ABC transporter ATP-binding protein</fullName>
    </submittedName>
</protein>
<dbReference type="CDD" id="cd03293">
    <property type="entry name" value="ABC_NrtD_SsuB_transporters"/>
    <property type="match status" value="1"/>
</dbReference>
<dbReference type="GO" id="GO:0016887">
    <property type="term" value="F:ATP hydrolysis activity"/>
    <property type="evidence" value="ECO:0007669"/>
    <property type="project" value="InterPro"/>
</dbReference>
<comment type="caution">
    <text evidence="5">The sequence shown here is derived from an EMBL/GenBank/DDBJ whole genome shotgun (WGS) entry which is preliminary data.</text>
</comment>
<proteinExistence type="predicted"/>
<reference evidence="5" key="1">
    <citation type="submission" date="2022-01" db="EMBL/GenBank/DDBJ databases">
        <title>Collection of gut derived symbiotic bacterial strains cultured from healthy donors.</title>
        <authorList>
            <person name="Lin H."/>
            <person name="Kohout C."/>
            <person name="Waligurski E."/>
            <person name="Pamer E.G."/>
        </authorList>
    </citation>
    <scope>NUCLEOTIDE SEQUENCE</scope>
    <source>
        <strain evidence="5">DFI.6.55</strain>
    </source>
</reference>
<evidence type="ECO:0000256" key="2">
    <source>
        <dbReference type="ARBA" id="ARBA00022741"/>
    </source>
</evidence>
<evidence type="ECO:0000259" key="4">
    <source>
        <dbReference type="PROSITE" id="PS50893"/>
    </source>
</evidence>
<evidence type="ECO:0000313" key="6">
    <source>
        <dbReference type="Proteomes" id="UP001299608"/>
    </source>
</evidence>
<dbReference type="GO" id="GO:0005524">
    <property type="term" value="F:ATP binding"/>
    <property type="evidence" value="ECO:0007669"/>
    <property type="project" value="UniProtKB-KW"/>
</dbReference>
<dbReference type="PANTHER" id="PTHR42788:SF13">
    <property type="entry name" value="ALIPHATIC SULFONATES IMPORT ATP-BINDING PROTEIN SSUB"/>
    <property type="match status" value="1"/>
</dbReference>
<organism evidence="5 6">
    <name type="scientific">Enterocloster aldenensis</name>
    <dbReference type="NCBI Taxonomy" id="358742"/>
    <lineage>
        <taxon>Bacteria</taxon>
        <taxon>Bacillati</taxon>
        <taxon>Bacillota</taxon>
        <taxon>Clostridia</taxon>
        <taxon>Lachnospirales</taxon>
        <taxon>Lachnospiraceae</taxon>
        <taxon>Enterocloster</taxon>
    </lineage>
</organism>
<dbReference type="EMBL" id="JAKNGE010000053">
    <property type="protein sequence ID" value="MCG4749157.1"/>
    <property type="molecule type" value="Genomic_DNA"/>
</dbReference>
<dbReference type="Proteomes" id="UP001299608">
    <property type="component" value="Unassembled WGS sequence"/>
</dbReference>
<feature type="domain" description="ABC transporter" evidence="4">
    <location>
        <begin position="9"/>
        <end position="236"/>
    </location>
</feature>
<dbReference type="PANTHER" id="PTHR42788">
    <property type="entry name" value="TAURINE IMPORT ATP-BINDING PROTEIN-RELATED"/>
    <property type="match status" value="1"/>
</dbReference>
<keyword evidence="1" id="KW-0813">Transport</keyword>
<keyword evidence="2" id="KW-0547">Nucleotide-binding</keyword>
<dbReference type="Gene3D" id="3.40.50.300">
    <property type="entry name" value="P-loop containing nucleotide triphosphate hydrolases"/>
    <property type="match status" value="1"/>
</dbReference>
<sequence>MCSKDENIVVVNHLTKSFGELLVLDDISFRIKKGEFLCIVGPTGCGKTTFLNALTKLYDADRGEMLVEGEPINLQKHNISYIFQEYSAMQWLTIEENIRFGLDIKKVPAGIAKERVDKVIKLVGLNEYRNYYPNQVSVSMMQRVVIARAFATEPTLLLLDEPYGQLDLQLKYKLEDELIHIWKTMGTSIIFITHNIEEAVYLSNRILILTNKPTKIKEEIVNDLPRPRDITSRDFVALRDRVTELIKWW</sequence>
<dbReference type="InterPro" id="IPR003593">
    <property type="entry name" value="AAA+_ATPase"/>
</dbReference>
<dbReference type="AlphaFoldDB" id="A0AAW5C6K1"/>